<sequence>MWIQLGAIGAQLAVPFPACSRHSMHLECLAQYRAQASGPPDLLCPLCRHGQCPDCLPGGWSGEQDALLRALCRRHGLAIPERLSGESTVREAIRDYTLRTFTSSDAPEPPPPPGIAVLCCQRLAAMGHAGGVDFVPLPHREMQWAPIPIRHGAGIAAWRPAWLCPGCAQEVRLDALQIPAGVGGPCNRCGAVTRWEYDRVTGRGTCSCTAGCAGPVNPPALTTPAPQPPAETTALPVSAPAASQASRPTAAFWLSRGPPSGEVRDPTNSWLYVPLLHAAAADLAPTALDAWRTDPRTSDWWEHARQLLAASAPVTPQHLVAALAQVAETAPAHAHHMPDLVARINNACLPTGACVHVGWAVRQLREQDGYLLAPVQETLLQCFGGRLLASAVDRHSDRFRPAAGPPPQALPAAGHSQQPAEEALAPDDEPAHPDAEAPAEEAPAPDNEPTRPDADGDDAALAAAALRAREATVSRGAGRGRRGRGRGRRANSPAPNPDPAPPDPQPPATQRGLAAASAEAGVRQGLASLDAVDLQATCRQRVFTLQSAPARIRGALRTAMRTGLRLAVHPVAPEDALRGWKLFCLAPRMFLFRSPGESRIPSTELERRCELFRAGHWPDLLRQSASAAAVPPSPRRGDPSDAQRARRAAALVRLGELSAAGHALTAQPLAAGSSDTLAELRDPARRPPAPYAPLPEPVLQHAPAEACPLPLPAFLRCLRSARRGSAPGPSGATNEHIRILLDDDEDARLLHGAAVRLANADVPPEVLAGIRVGRLVALKKPNGRVRALVIGDVLRRLVGRVLAQHFAPHLQQACMPHQFGLSTRAGTEAVSRLLRAATEACPRATVLSVDAVGAFDHVSRGAMLGALHARPQLQPLLPFARQFYAAPSTYTWYDEADRAHVICQGEGGEQGDPLMPALYALAQHEALCDLQSQLRDGEAVFAFLDDTYIVAAPDRVRTLYDALASALWDRARIRLHQGKTRIWNAAGEEPPDIADLGEGEESVWVGDWTLPPESQGLTALGSPLGHDAFVARQLRHKRDDHDRLLASIPAVDDLQAAWLLLRFCAAPRANYLLRTLPPHLTADFAAEHDAAVARCLATLLEQGDTPLPPTSLNTAQLAQRFGGLGLRSAWQDRFAAHWASWCDTLPVILARAPAAAARLRAALQGDGALPSTAAATHARAHLCDLGFEAPDWADLCSGAATAPPDPDHADDPWPVKGWQRSAARACDKRAYETHLSDLTPASRALLLSQAGPFASRALNLMPTRDDIAIPSAQFRVPLPRSTGPPRRPPHGLRHLRRPRHTLADMNLDVPVADERRIEVVANGLPLWHGSQLALDATIVSPLTRRGEAHPRADVQPGCAVAAAARRKRCQTYPELGRARRCRLVVVGIETGGRFGTEAVQLLRLLARHRADSVPAHLRPAAITSWVARWSGLLAVAAQRAYAATLLELPPAAELGEGPMPDLHEVLADARWD</sequence>
<keyword evidence="4" id="KW-1185">Reference proteome</keyword>
<dbReference type="OrthoDB" id="7485566at2759"/>
<feature type="compositionally biased region" description="Low complexity" evidence="1">
    <location>
        <begin position="220"/>
        <end position="236"/>
    </location>
</feature>
<evidence type="ECO:0000256" key="1">
    <source>
        <dbReference type="SAM" id="MobiDB-lite"/>
    </source>
</evidence>
<feature type="region of interest" description="Disordered" evidence="1">
    <location>
        <begin position="624"/>
        <end position="646"/>
    </location>
</feature>
<accession>A0A1Q9EVA3</accession>
<dbReference type="InterPro" id="IPR000477">
    <property type="entry name" value="RT_dom"/>
</dbReference>
<evidence type="ECO:0000313" key="4">
    <source>
        <dbReference type="Proteomes" id="UP000186817"/>
    </source>
</evidence>
<proteinExistence type="predicted"/>
<organism evidence="3 4">
    <name type="scientific">Symbiodinium microadriaticum</name>
    <name type="common">Dinoflagellate</name>
    <name type="synonym">Zooxanthella microadriatica</name>
    <dbReference type="NCBI Taxonomy" id="2951"/>
    <lineage>
        <taxon>Eukaryota</taxon>
        <taxon>Sar</taxon>
        <taxon>Alveolata</taxon>
        <taxon>Dinophyceae</taxon>
        <taxon>Suessiales</taxon>
        <taxon>Symbiodiniaceae</taxon>
        <taxon>Symbiodinium</taxon>
    </lineage>
</organism>
<comment type="caution">
    <text evidence="3">The sequence shown here is derived from an EMBL/GenBank/DDBJ whole genome shotgun (WGS) entry which is preliminary data.</text>
</comment>
<evidence type="ECO:0000259" key="2">
    <source>
        <dbReference type="PROSITE" id="PS50878"/>
    </source>
</evidence>
<feature type="region of interest" description="Disordered" evidence="1">
    <location>
        <begin position="397"/>
        <end position="456"/>
    </location>
</feature>
<feature type="domain" description="Reverse transcriptase" evidence="2">
    <location>
        <begin position="759"/>
        <end position="1009"/>
    </location>
</feature>
<dbReference type="SUPFAM" id="SSF56672">
    <property type="entry name" value="DNA/RNA polymerases"/>
    <property type="match status" value="1"/>
</dbReference>
<feature type="compositionally biased region" description="Basic residues" evidence="1">
    <location>
        <begin position="478"/>
        <end position="489"/>
    </location>
</feature>
<protein>
    <submittedName>
        <fullName evidence="3">132 kDa protein</fullName>
    </submittedName>
</protein>
<name>A0A1Q9EVA3_SYMMI</name>
<dbReference type="Proteomes" id="UP000186817">
    <property type="component" value="Unassembled WGS sequence"/>
</dbReference>
<dbReference type="EMBL" id="LSRX01000060">
    <property type="protein sequence ID" value="OLQ11368.1"/>
    <property type="molecule type" value="Genomic_DNA"/>
</dbReference>
<gene>
    <name evidence="3" type="ORF">AK812_SmicGene4831</name>
</gene>
<feature type="region of interest" description="Disordered" evidence="1">
    <location>
        <begin position="1275"/>
        <end position="1294"/>
    </location>
</feature>
<reference evidence="3 4" key="1">
    <citation type="submission" date="2016-02" db="EMBL/GenBank/DDBJ databases">
        <title>Genome analysis of coral dinoflagellate symbionts highlights evolutionary adaptations to a symbiotic lifestyle.</title>
        <authorList>
            <person name="Aranda M."/>
            <person name="Li Y."/>
            <person name="Liew Y.J."/>
            <person name="Baumgarten S."/>
            <person name="Simakov O."/>
            <person name="Wilson M."/>
            <person name="Piel J."/>
            <person name="Ashoor H."/>
            <person name="Bougouffa S."/>
            <person name="Bajic V.B."/>
            <person name="Ryu T."/>
            <person name="Ravasi T."/>
            <person name="Bayer T."/>
            <person name="Micklem G."/>
            <person name="Kim H."/>
            <person name="Bhak J."/>
            <person name="Lajeunesse T.C."/>
            <person name="Voolstra C.R."/>
        </authorList>
    </citation>
    <scope>NUCLEOTIDE SEQUENCE [LARGE SCALE GENOMIC DNA]</scope>
    <source>
        <strain evidence="3 4">CCMP2467</strain>
    </source>
</reference>
<feature type="region of interest" description="Disordered" evidence="1">
    <location>
        <begin position="469"/>
        <end position="519"/>
    </location>
</feature>
<dbReference type="InterPro" id="IPR043502">
    <property type="entry name" value="DNA/RNA_pol_sf"/>
</dbReference>
<feature type="compositionally biased region" description="Basic and acidic residues" evidence="1">
    <location>
        <begin position="635"/>
        <end position="644"/>
    </location>
</feature>
<evidence type="ECO:0000313" key="3">
    <source>
        <dbReference type="EMBL" id="OLQ11368.1"/>
    </source>
</evidence>
<feature type="compositionally biased region" description="Pro residues" evidence="1">
    <location>
        <begin position="494"/>
        <end position="507"/>
    </location>
</feature>
<feature type="region of interest" description="Disordered" evidence="1">
    <location>
        <begin position="220"/>
        <end position="241"/>
    </location>
</feature>
<dbReference type="Pfam" id="PF00078">
    <property type="entry name" value="RVT_1"/>
    <property type="match status" value="1"/>
</dbReference>
<dbReference type="PROSITE" id="PS50878">
    <property type="entry name" value="RT_POL"/>
    <property type="match status" value="1"/>
</dbReference>